<dbReference type="Pfam" id="PF24621">
    <property type="entry name" value="DHQS_C"/>
    <property type="match status" value="1"/>
</dbReference>
<gene>
    <name evidence="8" type="primary">aroB</name>
    <name evidence="8" type="ordered locus">RB6147</name>
</gene>
<dbReference type="EMBL" id="BX294143">
    <property type="protein sequence ID" value="CAD74633.1"/>
    <property type="molecule type" value="Genomic_DNA"/>
</dbReference>
<evidence type="ECO:0000259" key="7">
    <source>
        <dbReference type="Pfam" id="PF24621"/>
    </source>
</evidence>
<dbReference type="PANTHER" id="PTHR43622:SF7">
    <property type="entry name" value="3-DEHYDROQUINATE SYNTHASE, CHLOROPLASTIC"/>
    <property type="match status" value="1"/>
</dbReference>
<keyword evidence="2" id="KW-0028">Amino-acid biosynthesis</keyword>
<protein>
    <submittedName>
        <fullName evidence="8">3-dehydroquinate synthase</fullName>
        <ecNumber evidence="8">4.2.3.4</ecNumber>
    </submittedName>
</protein>
<dbReference type="NCBIfam" id="NF004852">
    <property type="entry name" value="PRK06203.1"/>
    <property type="match status" value="1"/>
</dbReference>
<feature type="domain" description="3-dehydroquinate synthase C-terminal" evidence="7">
    <location>
        <begin position="206"/>
        <end position="338"/>
    </location>
</feature>
<comment type="cofactor">
    <cofactor evidence="1">
        <name>NAD(+)</name>
        <dbReference type="ChEBI" id="CHEBI:57540"/>
    </cofactor>
</comment>
<dbReference type="PANTHER" id="PTHR43622">
    <property type="entry name" value="3-DEHYDROQUINATE SYNTHASE"/>
    <property type="match status" value="1"/>
</dbReference>
<dbReference type="STRING" id="243090.RB6147"/>
<dbReference type="eggNOG" id="COG0337">
    <property type="taxonomic scope" value="Bacteria"/>
</dbReference>
<organism evidence="8 9">
    <name type="scientific">Rhodopirellula baltica (strain DSM 10527 / NCIMB 13988 / SH1)</name>
    <dbReference type="NCBI Taxonomy" id="243090"/>
    <lineage>
        <taxon>Bacteria</taxon>
        <taxon>Pseudomonadati</taxon>
        <taxon>Planctomycetota</taxon>
        <taxon>Planctomycetia</taxon>
        <taxon>Pirellulales</taxon>
        <taxon>Pirellulaceae</taxon>
        <taxon>Rhodopirellula</taxon>
    </lineage>
</organism>
<keyword evidence="4" id="KW-0057">Aromatic amino acid biosynthesis</keyword>
<evidence type="ECO:0000259" key="6">
    <source>
        <dbReference type="Pfam" id="PF01761"/>
    </source>
</evidence>
<keyword evidence="5 8" id="KW-0456">Lyase</keyword>
<proteinExistence type="predicted"/>
<dbReference type="CDD" id="cd08198">
    <property type="entry name" value="DHQS-like"/>
    <property type="match status" value="1"/>
</dbReference>
<accession>Q7UQR4</accession>
<dbReference type="SUPFAM" id="SSF56796">
    <property type="entry name" value="Dehydroquinate synthase-like"/>
    <property type="match status" value="1"/>
</dbReference>
<dbReference type="GO" id="GO:0003856">
    <property type="term" value="F:3-dehydroquinate synthase activity"/>
    <property type="evidence" value="ECO:0000318"/>
    <property type="project" value="GO_Central"/>
</dbReference>
<dbReference type="InterPro" id="IPR030960">
    <property type="entry name" value="DHQS/DOIS_N"/>
</dbReference>
<dbReference type="AlphaFoldDB" id="Q7UQR4"/>
<dbReference type="Pfam" id="PF01761">
    <property type="entry name" value="DHQ_synthase"/>
    <property type="match status" value="1"/>
</dbReference>
<dbReference type="EC" id="4.2.3.4" evidence="8"/>
<evidence type="ECO:0000256" key="1">
    <source>
        <dbReference type="ARBA" id="ARBA00001911"/>
    </source>
</evidence>
<dbReference type="Gene3D" id="3.40.50.1970">
    <property type="match status" value="1"/>
</dbReference>
<dbReference type="InterPro" id="IPR056179">
    <property type="entry name" value="DHQS_C"/>
</dbReference>
<dbReference type="Gene3D" id="1.20.1090.10">
    <property type="entry name" value="Dehydroquinate synthase-like - alpha domain"/>
    <property type="match status" value="1"/>
</dbReference>
<keyword evidence="9" id="KW-1185">Reference proteome</keyword>
<dbReference type="HOGENOM" id="CLU_001201_0_4_0"/>
<dbReference type="GO" id="GO:0009073">
    <property type="term" value="P:aromatic amino acid family biosynthetic process"/>
    <property type="evidence" value="ECO:0000318"/>
    <property type="project" value="GO_Central"/>
</dbReference>
<dbReference type="InParanoid" id="Q7UQR4"/>
<evidence type="ECO:0000256" key="3">
    <source>
        <dbReference type="ARBA" id="ARBA00023027"/>
    </source>
</evidence>
<dbReference type="EnsemblBacteria" id="CAD74633">
    <property type="protein sequence ID" value="CAD74633"/>
    <property type="gene ID" value="RB6147"/>
</dbReference>
<feature type="domain" description="3-dehydroquinate synthase N-terminal" evidence="6">
    <location>
        <begin position="91"/>
        <end position="204"/>
    </location>
</feature>
<reference evidence="8 9" key="1">
    <citation type="journal article" date="2003" name="Proc. Natl. Acad. Sci. U.S.A.">
        <title>Complete genome sequence of the marine planctomycete Pirellula sp. strain 1.</title>
        <authorList>
            <person name="Gloeckner F.O."/>
            <person name="Kube M."/>
            <person name="Bauer M."/>
            <person name="Teeling H."/>
            <person name="Lombardot T."/>
            <person name="Ludwig W."/>
            <person name="Gade D."/>
            <person name="Beck A."/>
            <person name="Borzym K."/>
            <person name="Heitmann K."/>
            <person name="Rabus R."/>
            <person name="Schlesner H."/>
            <person name="Amann R."/>
            <person name="Reinhardt R."/>
        </authorList>
    </citation>
    <scope>NUCLEOTIDE SEQUENCE [LARGE SCALE GENOMIC DNA]</scope>
    <source>
        <strain evidence="9">DSM 10527 / NCIMB 13988 / SH1</strain>
    </source>
</reference>
<dbReference type="Proteomes" id="UP000001025">
    <property type="component" value="Chromosome"/>
</dbReference>
<dbReference type="PATRIC" id="fig|243090.15.peg.2960"/>
<dbReference type="FunFam" id="3.40.50.1970:FF:000051">
    <property type="match status" value="1"/>
</dbReference>
<dbReference type="GO" id="GO:0008652">
    <property type="term" value="P:amino acid biosynthetic process"/>
    <property type="evidence" value="ECO:0007669"/>
    <property type="project" value="UniProtKB-KW"/>
</dbReference>
<keyword evidence="3" id="KW-0520">NAD</keyword>
<sequence length="394" mass="43286">MAVAWMERVDAVTEHDISFEVKFVHRLRQTDDVSQADFPVLESVLHGEQSDTAAPKVLFCLDSNLEGGEFATALIAQMRTSNAMRLVREPMIVPGGESCKNSEHTLRDLLAAINSHDLDRRSYIIVAGGGAVLDAVGFAAAIAHRGVRLIRLPSTTLAQADSGVGVKNAINYFEKKNWIGSFAVPWAVFNDTAILKTLPDRDFRSGLTEAVKVALLKDAAFFDFLRRSAGKLRRRVADVSKEAIARSCQLHLDHITAGGDPFEALEARPLDFGHWSAHRMEPMSNYALRHGEAVGIGVALDTLYSARKFGFPTPLAHAVCQTLANLGSPLWCDQLDTPDEVLRGLEEFRQHLGGRLTVTMLKNPGEAINVHEIDLPVMKSCIDELRKIAKQQTA</sequence>
<dbReference type="OrthoDB" id="9806583at2"/>
<evidence type="ECO:0000256" key="5">
    <source>
        <dbReference type="ARBA" id="ARBA00023239"/>
    </source>
</evidence>
<evidence type="ECO:0000256" key="4">
    <source>
        <dbReference type="ARBA" id="ARBA00023141"/>
    </source>
</evidence>
<evidence type="ECO:0000313" key="9">
    <source>
        <dbReference type="Proteomes" id="UP000001025"/>
    </source>
</evidence>
<dbReference type="KEGG" id="rba:RB6147"/>
<evidence type="ECO:0000313" key="8">
    <source>
        <dbReference type="EMBL" id="CAD74633.1"/>
    </source>
</evidence>
<evidence type="ECO:0000256" key="2">
    <source>
        <dbReference type="ARBA" id="ARBA00022605"/>
    </source>
</evidence>
<dbReference type="InterPro" id="IPR050071">
    <property type="entry name" value="Dehydroquinate_synthase"/>
</dbReference>
<name>Q7UQR4_RHOBA</name>